<dbReference type="AlphaFoldDB" id="A0A396I8Q2"/>
<comment type="caution">
    <text evidence="1">The sequence shown here is derived from an EMBL/GenBank/DDBJ whole genome shotgun (WGS) entry which is preliminary data.</text>
</comment>
<accession>A0A396I8Q2</accession>
<dbReference type="EMBL" id="PSQE01000004">
    <property type="protein sequence ID" value="RHN61996.1"/>
    <property type="molecule type" value="Genomic_DNA"/>
</dbReference>
<gene>
    <name evidence="1" type="ORF">MtrunA17_Chr4g0042641</name>
</gene>
<dbReference type="Proteomes" id="UP000265566">
    <property type="component" value="Chromosome 4"/>
</dbReference>
<organism evidence="1">
    <name type="scientific">Medicago truncatula</name>
    <name type="common">Barrel medic</name>
    <name type="synonym">Medicago tribuloides</name>
    <dbReference type="NCBI Taxonomy" id="3880"/>
    <lineage>
        <taxon>Eukaryota</taxon>
        <taxon>Viridiplantae</taxon>
        <taxon>Streptophyta</taxon>
        <taxon>Embryophyta</taxon>
        <taxon>Tracheophyta</taxon>
        <taxon>Spermatophyta</taxon>
        <taxon>Magnoliopsida</taxon>
        <taxon>eudicotyledons</taxon>
        <taxon>Gunneridae</taxon>
        <taxon>Pentapetalae</taxon>
        <taxon>rosids</taxon>
        <taxon>fabids</taxon>
        <taxon>Fabales</taxon>
        <taxon>Fabaceae</taxon>
        <taxon>Papilionoideae</taxon>
        <taxon>50 kb inversion clade</taxon>
        <taxon>NPAAA clade</taxon>
        <taxon>Hologalegina</taxon>
        <taxon>IRL clade</taxon>
        <taxon>Trifolieae</taxon>
        <taxon>Medicago</taxon>
    </lineage>
</organism>
<sequence length="54" mass="6291">MILWVSSNVWFSHVLIQDYRCSRIPLLFALVVWLESGTGKLFPKDEFLESCSKT</sequence>
<dbReference type="Gramene" id="rna24516">
    <property type="protein sequence ID" value="RHN61996.1"/>
    <property type="gene ID" value="gene24516"/>
</dbReference>
<proteinExistence type="predicted"/>
<evidence type="ECO:0000313" key="1">
    <source>
        <dbReference type="EMBL" id="RHN61996.1"/>
    </source>
</evidence>
<name>A0A396I8Q2_MEDTR</name>
<reference evidence="1" key="1">
    <citation type="journal article" date="2018" name="Nat. Plants">
        <title>Whole-genome landscape of Medicago truncatula symbiotic genes.</title>
        <authorList>
            <person name="Pecrix Y."/>
            <person name="Gamas P."/>
            <person name="Carrere S."/>
        </authorList>
    </citation>
    <scope>NUCLEOTIDE SEQUENCE</scope>
    <source>
        <tissue evidence="1">Leaves</tissue>
    </source>
</reference>
<protein>
    <submittedName>
        <fullName evidence="1">Uncharacterized protein</fullName>
    </submittedName>
</protein>